<keyword evidence="12" id="KW-1185">Reference proteome</keyword>
<evidence type="ECO:0000256" key="7">
    <source>
        <dbReference type="ARBA" id="ARBA00023004"/>
    </source>
</evidence>
<gene>
    <name evidence="11" type="ORF">MUB46_15990</name>
</gene>
<dbReference type="GO" id="GO:0020037">
    <property type="term" value="F:heme binding"/>
    <property type="evidence" value="ECO:0007669"/>
    <property type="project" value="InterPro"/>
</dbReference>
<feature type="domain" description="Cytochrome c" evidence="10">
    <location>
        <begin position="186"/>
        <end position="296"/>
    </location>
</feature>
<evidence type="ECO:0000256" key="2">
    <source>
        <dbReference type="ARBA" id="ARBA00022475"/>
    </source>
</evidence>
<evidence type="ECO:0000256" key="8">
    <source>
        <dbReference type="ARBA" id="ARBA00023136"/>
    </source>
</evidence>
<evidence type="ECO:0000256" key="5">
    <source>
        <dbReference type="ARBA" id="ARBA00022729"/>
    </source>
</evidence>
<sequence>MRRIIVAVGTLVLAGGAGLAALLAWPLDRGPAIDGTVVGDPTRGAYLARASGCIGCHTDFANGGPPLAGGPAIKTSFGAFRAPNITTDKEHGIGSWSLGDFATAVRRGVSPDGRPYYPAFPYEFYANLSDQDVADLYAAFQTVAPVARPAPPQAIAFPFSFRPGLKLWRAWHLEPRRFAPDPSRSAEWNRGAFLVRGPGHCAACHTPRNLLGGLVTSEAYAGSRDLPGGDRSPPITPTALSEAGWDADAIVTGLKLGVTPDGDALGGTMGEVVRDSTSFLTDDDLNAIATYLLDRETGE</sequence>
<keyword evidence="2" id="KW-1003">Cell membrane</keyword>
<keyword evidence="8" id="KW-0472">Membrane</keyword>
<feature type="domain" description="Cytochrome c" evidence="10">
    <location>
        <begin position="39"/>
        <end position="144"/>
    </location>
</feature>
<evidence type="ECO:0000256" key="3">
    <source>
        <dbReference type="ARBA" id="ARBA00022617"/>
    </source>
</evidence>
<proteinExistence type="predicted"/>
<keyword evidence="5" id="KW-0732">Signal</keyword>
<reference evidence="11 12" key="1">
    <citation type="submission" date="2022-04" db="EMBL/GenBank/DDBJ databases">
        <authorList>
            <person name="Ye Y.-Q."/>
            <person name="Du Z.-J."/>
        </authorList>
    </citation>
    <scope>NUCLEOTIDE SEQUENCE [LARGE SCALE GENOMIC DNA]</scope>
    <source>
        <strain evidence="11 12">A6E488</strain>
    </source>
</reference>
<name>A0AAW5R3X8_9HYPH</name>
<keyword evidence="7 9" id="KW-0408">Iron</keyword>
<dbReference type="SUPFAM" id="SSF46626">
    <property type="entry name" value="Cytochrome c"/>
    <property type="match status" value="2"/>
</dbReference>
<organism evidence="11 12">
    <name type="scientific">Microbaculum marinisediminis</name>
    <dbReference type="NCBI Taxonomy" id="2931392"/>
    <lineage>
        <taxon>Bacteria</taxon>
        <taxon>Pseudomonadati</taxon>
        <taxon>Pseudomonadota</taxon>
        <taxon>Alphaproteobacteria</taxon>
        <taxon>Hyphomicrobiales</taxon>
        <taxon>Tepidamorphaceae</taxon>
        <taxon>Microbaculum</taxon>
    </lineage>
</organism>
<dbReference type="GO" id="GO:0005506">
    <property type="term" value="F:iron ion binding"/>
    <property type="evidence" value="ECO:0007669"/>
    <property type="project" value="InterPro"/>
</dbReference>
<dbReference type="InterPro" id="IPR051459">
    <property type="entry name" value="Cytochrome_c-type_DH"/>
</dbReference>
<evidence type="ECO:0000256" key="4">
    <source>
        <dbReference type="ARBA" id="ARBA00022723"/>
    </source>
</evidence>
<evidence type="ECO:0000313" key="11">
    <source>
        <dbReference type="EMBL" id="MCT8973363.1"/>
    </source>
</evidence>
<dbReference type="PROSITE" id="PS51007">
    <property type="entry name" value="CYTC"/>
    <property type="match status" value="2"/>
</dbReference>
<comment type="subcellular location">
    <subcellularLocation>
        <location evidence="1">Cell membrane</location>
    </subcellularLocation>
</comment>
<dbReference type="InterPro" id="IPR014353">
    <property type="entry name" value="Membr-bd_ADH_cyt_c"/>
</dbReference>
<dbReference type="Proteomes" id="UP001320898">
    <property type="component" value="Unassembled WGS sequence"/>
</dbReference>
<dbReference type="InterPro" id="IPR036909">
    <property type="entry name" value="Cyt_c-like_dom_sf"/>
</dbReference>
<evidence type="ECO:0000256" key="1">
    <source>
        <dbReference type="ARBA" id="ARBA00004236"/>
    </source>
</evidence>
<dbReference type="RefSeq" id="WP_261616936.1">
    <property type="nucleotide sequence ID" value="NZ_JALIDZ010000007.1"/>
</dbReference>
<dbReference type="EMBL" id="JALIDZ010000007">
    <property type="protein sequence ID" value="MCT8973363.1"/>
    <property type="molecule type" value="Genomic_DNA"/>
</dbReference>
<keyword evidence="6" id="KW-0677">Repeat</keyword>
<dbReference type="GO" id="GO:0016614">
    <property type="term" value="F:oxidoreductase activity, acting on CH-OH group of donors"/>
    <property type="evidence" value="ECO:0007669"/>
    <property type="project" value="InterPro"/>
</dbReference>
<dbReference type="PANTHER" id="PTHR35008:SF8">
    <property type="entry name" value="ALCOHOL DEHYDROGENASE CYTOCHROME C SUBUNIT"/>
    <property type="match status" value="1"/>
</dbReference>
<keyword evidence="3 9" id="KW-0349">Heme</keyword>
<dbReference type="InterPro" id="IPR009056">
    <property type="entry name" value="Cyt_c-like_dom"/>
</dbReference>
<evidence type="ECO:0000256" key="6">
    <source>
        <dbReference type="ARBA" id="ARBA00022737"/>
    </source>
</evidence>
<evidence type="ECO:0000259" key="10">
    <source>
        <dbReference type="PROSITE" id="PS51007"/>
    </source>
</evidence>
<evidence type="ECO:0000256" key="9">
    <source>
        <dbReference type="PROSITE-ProRule" id="PRU00433"/>
    </source>
</evidence>
<dbReference type="GO" id="GO:0009055">
    <property type="term" value="F:electron transfer activity"/>
    <property type="evidence" value="ECO:0007669"/>
    <property type="project" value="InterPro"/>
</dbReference>
<dbReference type="Pfam" id="PF00034">
    <property type="entry name" value="Cytochrom_C"/>
    <property type="match status" value="2"/>
</dbReference>
<comment type="caution">
    <text evidence="11">The sequence shown here is derived from an EMBL/GenBank/DDBJ whole genome shotgun (WGS) entry which is preliminary data.</text>
</comment>
<dbReference type="PANTHER" id="PTHR35008">
    <property type="entry name" value="BLL4482 PROTEIN-RELATED"/>
    <property type="match status" value="1"/>
</dbReference>
<protein>
    <submittedName>
        <fullName evidence="11">Cytochrome c</fullName>
    </submittedName>
</protein>
<accession>A0AAW5R3X8</accession>
<dbReference type="AlphaFoldDB" id="A0AAW5R3X8"/>
<keyword evidence="4 9" id="KW-0479">Metal-binding</keyword>
<dbReference type="GO" id="GO:0005886">
    <property type="term" value="C:plasma membrane"/>
    <property type="evidence" value="ECO:0007669"/>
    <property type="project" value="UniProtKB-SubCell"/>
</dbReference>
<evidence type="ECO:0000313" key="12">
    <source>
        <dbReference type="Proteomes" id="UP001320898"/>
    </source>
</evidence>
<dbReference type="PIRSF" id="PIRSF000018">
    <property type="entry name" value="Mb_ADH_cyt_c"/>
    <property type="match status" value="1"/>
</dbReference>
<dbReference type="Gene3D" id="1.10.760.10">
    <property type="entry name" value="Cytochrome c-like domain"/>
    <property type="match status" value="1"/>
</dbReference>